<comment type="pathway">
    <text evidence="11">Bacterial outer membrane biogenesis; LPS lipid A biosynthesis.</text>
</comment>
<dbReference type="Proteomes" id="UP000255108">
    <property type="component" value="Unassembled WGS sequence"/>
</dbReference>
<gene>
    <name evidence="11 12" type="primary">lpxB</name>
    <name evidence="13" type="ORF">EV682_103260</name>
    <name evidence="12" type="ORF">NCTC11159_02325</name>
</gene>
<evidence type="ECO:0000313" key="12">
    <source>
        <dbReference type="EMBL" id="STQ91253.1"/>
    </source>
</evidence>
<keyword evidence="8 11" id="KW-0808">Transferase</keyword>
<evidence type="ECO:0000256" key="10">
    <source>
        <dbReference type="ARBA" id="ARBA00048975"/>
    </source>
</evidence>
<evidence type="ECO:0000256" key="6">
    <source>
        <dbReference type="ARBA" id="ARBA00022556"/>
    </source>
</evidence>
<dbReference type="EMBL" id="UGHR01000001">
    <property type="protein sequence ID" value="STQ91253.1"/>
    <property type="molecule type" value="Genomic_DNA"/>
</dbReference>
<evidence type="ECO:0000313" key="13">
    <source>
        <dbReference type="EMBL" id="TCU88676.1"/>
    </source>
</evidence>
<evidence type="ECO:0000256" key="9">
    <source>
        <dbReference type="ARBA" id="ARBA00023098"/>
    </source>
</evidence>
<dbReference type="PANTHER" id="PTHR30372:SF4">
    <property type="entry name" value="LIPID-A-DISACCHARIDE SYNTHASE, MITOCHONDRIAL-RELATED"/>
    <property type="match status" value="1"/>
</dbReference>
<keyword evidence="5 11" id="KW-0444">Lipid biosynthesis</keyword>
<dbReference type="InterPro" id="IPR003835">
    <property type="entry name" value="Glyco_trans_19"/>
</dbReference>
<dbReference type="SUPFAM" id="SSF53756">
    <property type="entry name" value="UDP-Glycosyltransferase/glycogen phosphorylase"/>
    <property type="match status" value="1"/>
</dbReference>
<keyword evidence="9 11" id="KW-0443">Lipid metabolism</keyword>
<dbReference type="GO" id="GO:0008915">
    <property type="term" value="F:lipid-A-disaccharide synthase activity"/>
    <property type="evidence" value="ECO:0007669"/>
    <property type="project" value="UniProtKB-UniRule"/>
</dbReference>
<evidence type="ECO:0000256" key="5">
    <source>
        <dbReference type="ARBA" id="ARBA00022516"/>
    </source>
</evidence>
<evidence type="ECO:0000256" key="4">
    <source>
        <dbReference type="ARBA" id="ARBA00020902"/>
    </source>
</evidence>
<evidence type="ECO:0000256" key="7">
    <source>
        <dbReference type="ARBA" id="ARBA00022676"/>
    </source>
</evidence>
<keyword evidence="15" id="KW-1185">Reference proteome</keyword>
<comment type="similarity">
    <text evidence="2 11">Belongs to the LpxB family.</text>
</comment>
<dbReference type="GO" id="GO:0009245">
    <property type="term" value="P:lipid A biosynthetic process"/>
    <property type="evidence" value="ECO:0007669"/>
    <property type="project" value="UniProtKB-UniRule"/>
</dbReference>
<dbReference type="GO" id="GO:0016020">
    <property type="term" value="C:membrane"/>
    <property type="evidence" value="ECO:0007669"/>
    <property type="project" value="GOC"/>
</dbReference>
<dbReference type="PANTHER" id="PTHR30372">
    <property type="entry name" value="LIPID-A-DISACCHARIDE SYNTHASE"/>
    <property type="match status" value="1"/>
</dbReference>
<evidence type="ECO:0000313" key="14">
    <source>
        <dbReference type="Proteomes" id="UP000255108"/>
    </source>
</evidence>
<dbReference type="Pfam" id="PF02684">
    <property type="entry name" value="LpxB"/>
    <property type="match status" value="1"/>
</dbReference>
<reference evidence="12 14" key="1">
    <citation type="submission" date="2018-06" db="EMBL/GenBank/DDBJ databases">
        <authorList>
            <consortium name="Pathogen Informatics"/>
            <person name="Doyle S."/>
        </authorList>
    </citation>
    <scope>NUCLEOTIDE SEQUENCE [LARGE SCALE GENOMIC DNA]</scope>
    <source>
        <strain evidence="12 14">NCTC11159</strain>
    </source>
</reference>
<dbReference type="EC" id="2.4.1.182" evidence="3 11"/>
<evidence type="ECO:0000256" key="1">
    <source>
        <dbReference type="ARBA" id="ARBA00002056"/>
    </source>
</evidence>
<dbReference type="Proteomes" id="UP000295794">
    <property type="component" value="Unassembled WGS sequence"/>
</dbReference>
<name>A0A377Q8M2_9NEIS</name>
<keyword evidence="6 11" id="KW-0441">Lipid A biosynthesis</keyword>
<dbReference type="GO" id="GO:0005543">
    <property type="term" value="F:phospholipid binding"/>
    <property type="evidence" value="ECO:0007669"/>
    <property type="project" value="TreeGrafter"/>
</dbReference>
<comment type="function">
    <text evidence="1 11">Condensation of UDP-2,3-diacylglucosamine and 2,3-diacylglucosamine-1-phosphate to form lipid A disaccharide, a precursor of lipid A, a phosphorylated glycolipid that anchors the lipopolysaccharide to the outer membrane of the cell.</text>
</comment>
<evidence type="ECO:0000256" key="8">
    <source>
        <dbReference type="ARBA" id="ARBA00022679"/>
    </source>
</evidence>
<protein>
    <recommendedName>
        <fullName evidence="4 11">Lipid-A-disaccharide synthase</fullName>
        <ecNumber evidence="3 11">2.4.1.182</ecNumber>
    </recommendedName>
</protein>
<comment type="catalytic activity">
    <reaction evidence="10 11">
        <text>a lipid X + a UDP-2-N,3-O-bis[(3R)-3-hydroxyacyl]-alpha-D-glucosamine = a lipid A disaccharide + UDP + H(+)</text>
        <dbReference type="Rhea" id="RHEA:67828"/>
        <dbReference type="ChEBI" id="CHEBI:15378"/>
        <dbReference type="ChEBI" id="CHEBI:58223"/>
        <dbReference type="ChEBI" id="CHEBI:137748"/>
        <dbReference type="ChEBI" id="CHEBI:176338"/>
        <dbReference type="ChEBI" id="CHEBI:176343"/>
        <dbReference type="EC" id="2.4.1.182"/>
    </reaction>
</comment>
<dbReference type="NCBIfam" id="TIGR00215">
    <property type="entry name" value="lpxB"/>
    <property type="match status" value="1"/>
</dbReference>
<evidence type="ECO:0000313" key="15">
    <source>
        <dbReference type="Proteomes" id="UP000295794"/>
    </source>
</evidence>
<organism evidence="12 14">
    <name type="scientific">Iodobacter fluviatilis</name>
    <dbReference type="NCBI Taxonomy" id="537"/>
    <lineage>
        <taxon>Bacteria</taxon>
        <taxon>Pseudomonadati</taxon>
        <taxon>Pseudomonadota</taxon>
        <taxon>Betaproteobacteria</taxon>
        <taxon>Neisseriales</taxon>
        <taxon>Chitinibacteraceae</taxon>
        <taxon>Iodobacter</taxon>
    </lineage>
</organism>
<dbReference type="UniPathway" id="UPA00973"/>
<dbReference type="AlphaFoldDB" id="A0A377Q8M2"/>
<evidence type="ECO:0000256" key="2">
    <source>
        <dbReference type="ARBA" id="ARBA00007868"/>
    </source>
</evidence>
<keyword evidence="7 11" id="KW-0328">Glycosyltransferase</keyword>
<proteinExistence type="inferred from homology"/>
<reference evidence="13 15" key="2">
    <citation type="submission" date="2019-03" db="EMBL/GenBank/DDBJ databases">
        <title>Genomic Encyclopedia of Type Strains, Phase IV (KMG-IV): sequencing the most valuable type-strain genomes for metagenomic binning, comparative biology and taxonomic classification.</title>
        <authorList>
            <person name="Goeker M."/>
        </authorList>
    </citation>
    <scope>NUCLEOTIDE SEQUENCE [LARGE SCALE GENOMIC DNA]</scope>
    <source>
        <strain evidence="13 15">DSM 3764</strain>
    </source>
</reference>
<dbReference type="EMBL" id="SMBT01000003">
    <property type="protein sequence ID" value="TCU88676.1"/>
    <property type="molecule type" value="Genomic_DNA"/>
</dbReference>
<evidence type="ECO:0000256" key="3">
    <source>
        <dbReference type="ARBA" id="ARBA00012687"/>
    </source>
</evidence>
<evidence type="ECO:0000256" key="11">
    <source>
        <dbReference type="HAMAP-Rule" id="MF_00392"/>
    </source>
</evidence>
<dbReference type="HAMAP" id="MF_00392">
    <property type="entry name" value="LpxB"/>
    <property type="match status" value="1"/>
</dbReference>
<sequence>MISLHNPRVGLSADMQRILNTQGRLRIAVVAGESSGDLLGSQLILALKKRLPHADFFGIAGPKMQAAGCTSVVPMEKLAVRGYLEVIRHLPELLRIRRQLKRQLLADKPDLFIGIDAPDFNFGLEKALKQAGVPTIHYVGPSVWAWRSERLKKIGQCVSHMLLLFPFEEKIYREANIPASYVGHPLAEIFPEVPDQLAVREVLEIPQLKAVFTLLPGSRQSEVEMLAALFVETAKKLLERYPNALFLVPFVTRETRLLFEQEIWKQGAQELPFRLMFGHAHEAMQAADVILLASGTATLEAMMSRQPMVVTYRLSSLTYRMVKRKLRLPYVSLPNVLAGKFVVPELLQDDATSDNLLQAISNLYDDKRLATALSQRFADLHLSLRCGAADRAADAVCSVLGVKA</sequence>
<accession>A0A377Q8M2</accession>